<gene>
    <name evidence="1" type="ORF">SDC9_130796</name>
</gene>
<organism evidence="1">
    <name type="scientific">bioreactor metagenome</name>
    <dbReference type="NCBI Taxonomy" id="1076179"/>
    <lineage>
        <taxon>unclassified sequences</taxon>
        <taxon>metagenomes</taxon>
        <taxon>ecological metagenomes</taxon>
    </lineage>
</organism>
<reference evidence="1" key="1">
    <citation type="submission" date="2019-08" db="EMBL/GenBank/DDBJ databases">
        <authorList>
            <person name="Kucharzyk K."/>
            <person name="Murdoch R.W."/>
            <person name="Higgins S."/>
            <person name="Loffler F."/>
        </authorList>
    </citation>
    <scope>NUCLEOTIDE SEQUENCE</scope>
</reference>
<sequence>MHQRGKPADEIHAAFLRRAIHRQRKGDIVLRIARFHNQRHRGHGDALVDDGDAHLALNLLANGYEPLGTAGDLVIDFLCGAFRVAVRTVPQRNPHRDGANVEVLAVDHVLCFEYLFTVDHLILPSNAVHSVEDVFPLDANRHAEALALCVQHVRDFAKGYACFLYIHEHDHRKHAAKDGLGDVEDVDVDSGEGDADSRDDAHAVLADYGDDGMHDYTGSIHYIYFRFGEFNTMGGGKQRRD</sequence>
<proteinExistence type="predicted"/>
<accession>A0A645D3I9</accession>
<protein>
    <submittedName>
        <fullName evidence="1">Uncharacterized protein</fullName>
    </submittedName>
</protein>
<comment type="caution">
    <text evidence="1">The sequence shown here is derived from an EMBL/GenBank/DDBJ whole genome shotgun (WGS) entry which is preliminary data.</text>
</comment>
<dbReference type="EMBL" id="VSSQ01032462">
    <property type="protein sequence ID" value="MPM83727.1"/>
    <property type="molecule type" value="Genomic_DNA"/>
</dbReference>
<dbReference type="AlphaFoldDB" id="A0A645D3I9"/>
<name>A0A645D3I9_9ZZZZ</name>
<evidence type="ECO:0000313" key="1">
    <source>
        <dbReference type="EMBL" id="MPM83727.1"/>
    </source>
</evidence>